<dbReference type="GO" id="GO:0005576">
    <property type="term" value="C:extracellular region"/>
    <property type="evidence" value="ECO:0007669"/>
    <property type="project" value="TreeGrafter"/>
</dbReference>
<dbReference type="SUPFAM" id="SSF55895">
    <property type="entry name" value="Ribonuclease Rh-like"/>
    <property type="match status" value="1"/>
</dbReference>
<evidence type="ECO:0000256" key="2">
    <source>
        <dbReference type="ARBA" id="ARBA00022722"/>
    </source>
</evidence>
<keyword evidence="10" id="KW-0472">Membrane</keyword>
<keyword evidence="12" id="KW-1185">Reference proteome</keyword>
<dbReference type="FunFam" id="3.90.730.10:FF:000007">
    <property type="entry name" value="Ribonuclease T2"/>
    <property type="match status" value="1"/>
</dbReference>
<keyword evidence="7" id="KW-0456">Lyase</keyword>
<gene>
    <name evidence="11" type="ORF">LUZ62_022980</name>
</gene>
<dbReference type="EMBL" id="JAMFTS010000001">
    <property type="protein sequence ID" value="KAJ4810414.1"/>
    <property type="molecule type" value="Genomic_DNA"/>
</dbReference>
<evidence type="ECO:0000256" key="10">
    <source>
        <dbReference type="SAM" id="Phobius"/>
    </source>
</evidence>
<dbReference type="GO" id="GO:0033897">
    <property type="term" value="F:ribonuclease T2 activity"/>
    <property type="evidence" value="ECO:0007669"/>
    <property type="project" value="InterPro"/>
</dbReference>
<keyword evidence="6" id="KW-1015">Disulfide bond</keyword>
<dbReference type="Pfam" id="PF00445">
    <property type="entry name" value="Ribonuclease_T2"/>
    <property type="match status" value="1"/>
</dbReference>
<accession>A0AAV8H108</accession>
<evidence type="ECO:0000256" key="4">
    <source>
        <dbReference type="ARBA" id="ARBA00022759"/>
    </source>
</evidence>
<dbReference type="Gene3D" id="3.90.730.10">
    <property type="entry name" value="Ribonuclease T2-like"/>
    <property type="match status" value="1"/>
</dbReference>
<evidence type="ECO:0000256" key="1">
    <source>
        <dbReference type="ARBA" id="ARBA00007469"/>
    </source>
</evidence>
<evidence type="ECO:0000313" key="12">
    <source>
        <dbReference type="Proteomes" id="UP001140206"/>
    </source>
</evidence>
<feature type="active site" evidence="8">
    <location>
        <position position="161"/>
    </location>
</feature>
<evidence type="ECO:0000256" key="9">
    <source>
        <dbReference type="RuleBase" id="RU004328"/>
    </source>
</evidence>
<proteinExistence type="inferred from homology"/>
<dbReference type="PANTHER" id="PTHR11240:SF22">
    <property type="entry name" value="RIBONUCLEASE T2"/>
    <property type="match status" value="1"/>
</dbReference>
<keyword evidence="2" id="KW-0540">Nuclease</keyword>
<dbReference type="GO" id="GO:0003723">
    <property type="term" value="F:RNA binding"/>
    <property type="evidence" value="ECO:0007669"/>
    <property type="project" value="InterPro"/>
</dbReference>
<keyword evidence="3" id="KW-0732">Signal</keyword>
<evidence type="ECO:0000256" key="5">
    <source>
        <dbReference type="ARBA" id="ARBA00022801"/>
    </source>
</evidence>
<feature type="active site" evidence="8">
    <location>
        <position position="165"/>
    </location>
</feature>
<dbReference type="InterPro" id="IPR033130">
    <property type="entry name" value="RNase_T2_His_AS_2"/>
</dbReference>
<protein>
    <submittedName>
        <fullName evidence="11">Ribonuclease 2</fullName>
    </submittedName>
</protein>
<comment type="similarity">
    <text evidence="1 9">Belongs to the RNase T2 family.</text>
</comment>
<evidence type="ECO:0000313" key="11">
    <source>
        <dbReference type="EMBL" id="KAJ4810414.1"/>
    </source>
</evidence>
<feature type="transmembrane region" description="Helical" evidence="10">
    <location>
        <begin position="40"/>
        <end position="60"/>
    </location>
</feature>
<keyword evidence="10" id="KW-1133">Transmembrane helix</keyword>
<sequence length="305" mass="34006">MAWKHTITQDPTISPCGFNLVVGGGGSLLGETMASNLRHFSSFALALILSISFSSSSVWASQREFDYFVLALQWPGTICAQTRHCCSSNGCCRSEPITYFTLHGLWADYDDGTWPSCCTRAGFDINKVESLMPELQKYWPSLYCTSSKRCFGGKGPIWAHEWEKHGTCSYPVIQDEYDYFATTLNLYTKYNVTRILENAGIEAANSAKYLLGEVVSAIKNEFGATPLLVCRHGSVEELRICFNKDFSPRDCVNESSTLMEDISKSSSSCPRYISLPTYEPLVHGDLRGKLVTSERTNMYRLVASA</sequence>
<evidence type="ECO:0000256" key="3">
    <source>
        <dbReference type="ARBA" id="ARBA00022729"/>
    </source>
</evidence>
<dbReference type="Proteomes" id="UP001140206">
    <property type="component" value="Chromosome 1"/>
</dbReference>
<name>A0AAV8H108_9POAL</name>
<dbReference type="InterPro" id="IPR001568">
    <property type="entry name" value="RNase_T2-like"/>
</dbReference>
<evidence type="ECO:0000256" key="7">
    <source>
        <dbReference type="ARBA" id="ARBA00023239"/>
    </source>
</evidence>
<dbReference type="InterPro" id="IPR033697">
    <property type="entry name" value="Ribonuclease_T2_eukaryotic"/>
</dbReference>
<feature type="active site" evidence="8">
    <location>
        <position position="103"/>
    </location>
</feature>
<dbReference type="GO" id="GO:0016787">
    <property type="term" value="F:hydrolase activity"/>
    <property type="evidence" value="ECO:0007669"/>
    <property type="project" value="UniProtKB-KW"/>
</dbReference>
<evidence type="ECO:0000256" key="6">
    <source>
        <dbReference type="ARBA" id="ARBA00023157"/>
    </source>
</evidence>
<dbReference type="AlphaFoldDB" id="A0AAV8H108"/>
<reference evidence="11" key="1">
    <citation type="submission" date="2022-08" db="EMBL/GenBank/DDBJ databases">
        <authorList>
            <person name="Marques A."/>
        </authorList>
    </citation>
    <scope>NUCLEOTIDE SEQUENCE</scope>
    <source>
        <strain evidence="11">RhyPub2mFocal</strain>
        <tissue evidence="11">Leaves</tissue>
    </source>
</reference>
<organism evidence="11 12">
    <name type="scientific">Rhynchospora pubera</name>
    <dbReference type="NCBI Taxonomy" id="906938"/>
    <lineage>
        <taxon>Eukaryota</taxon>
        <taxon>Viridiplantae</taxon>
        <taxon>Streptophyta</taxon>
        <taxon>Embryophyta</taxon>
        <taxon>Tracheophyta</taxon>
        <taxon>Spermatophyta</taxon>
        <taxon>Magnoliopsida</taxon>
        <taxon>Liliopsida</taxon>
        <taxon>Poales</taxon>
        <taxon>Cyperaceae</taxon>
        <taxon>Cyperoideae</taxon>
        <taxon>Rhynchosporeae</taxon>
        <taxon>Rhynchospora</taxon>
    </lineage>
</organism>
<dbReference type="PROSITE" id="PS00531">
    <property type="entry name" value="RNASE_T2_2"/>
    <property type="match status" value="1"/>
</dbReference>
<keyword evidence="5" id="KW-0378">Hydrolase</keyword>
<keyword evidence="4" id="KW-0255">Endonuclease</keyword>
<dbReference type="InterPro" id="IPR036430">
    <property type="entry name" value="RNase_T2-like_sf"/>
</dbReference>
<keyword evidence="10" id="KW-0812">Transmembrane</keyword>
<dbReference type="CDD" id="cd01061">
    <property type="entry name" value="RNase_T2_euk"/>
    <property type="match status" value="1"/>
</dbReference>
<dbReference type="PANTHER" id="PTHR11240">
    <property type="entry name" value="RIBONUCLEASE T2"/>
    <property type="match status" value="1"/>
</dbReference>
<dbReference type="GO" id="GO:0006401">
    <property type="term" value="P:RNA catabolic process"/>
    <property type="evidence" value="ECO:0007669"/>
    <property type="project" value="TreeGrafter"/>
</dbReference>
<evidence type="ECO:0000256" key="8">
    <source>
        <dbReference type="PIRSR" id="PIRSR633697-1"/>
    </source>
</evidence>
<comment type="caution">
    <text evidence="11">The sequence shown here is derived from an EMBL/GenBank/DDBJ whole genome shotgun (WGS) entry which is preliminary data.</text>
</comment>